<dbReference type="GO" id="GO:0005886">
    <property type="term" value="C:plasma membrane"/>
    <property type="evidence" value="ECO:0007669"/>
    <property type="project" value="UniProtKB-SubCell"/>
</dbReference>
<dbReference type="Pfam" id="PF02386">
    <property type="entry name" value="TrkH"/>
    <property type="match status" value="1"/>
</dbReference>
<feature type="transmembrane region" description="Helical" evidence="10">
    <location>
        <begin position="16"/>
        <end position="35"/>
    </location>
</feature>
<proteinExistence type="predicted"/>
<reference evidence="11 12" key="1">
    <citation type="submission" date="2016-02" db="EMBL/GenBank/DDBJ databases">
        <title>Anaerosporomusa subterraneum gen. nov., sp. nov., a spore-forming obligate anaerobe isolated from saprolite.</title>
        <authorList>
            <person name="Choi J.K."/>
            <person name="Shah M."/>
            <person name="Yee N."/>
        </authorList>
    </citation>
    <scope>NUCLEOTIDE SEQUENCE [LARGE SCALE GENOMIC DNA]</scope>
    <source>
        <strain evidence="11 12">RU4</strain>
    </source>
</reference>
<dbReference type="EMBL" id="LSGP01000012">
    <property type="protein sequence ID" value="KYZ77684.1"/>
    <property type="molecule type" value="Genomic_DNA"/>
</dbReference>
<feature type="transmembrane region" description="Helical" evidence="10">
    <location>
        <begin position="47"/>
        <end position="68"/>
    </location>
</feature>
<evidence type="ECO:0000256" key="4">
    <source>
        <dbReference type="ARBA" id="ARBA00022538"/>
    </source>
</evidence>
<keyword evidence="5 10" id="KW-0812">Transmembrane</keyword>
<keyword evidence="2" id="KW-0813">Transport</keyword>
<evidence type="ECO:0000256" key="6">
    <source>
        <dbReference type="ARBA" id="ARBA00022958"/>
    </source>
</evidence>
<dbReference type="RefSeq" id="WP_066238250.1">
    <property type="nucleotide sequence ID" value="NZ_LSGP01000012.1"/>
</dbReference>
<keyword evidence="8" id="KW-0406">Ion transport</keyword>
<evidence type="ECO:0000256" key="3">
    <source>
        <dbReference type="ARBA" id="ARBA00022475"/>
    </source>
</evidence>
<evidence type="ECO:0000256" key="10">
    <source>
        <dbReference type="SAM" id="Phobius"/>
    </source>
</evidence>
<feature type="transmembrane region" description="Helical" evidence="10">
    <location>
        <begin position="295"/>
        <end position="328"/>
    </location>
</feature>
<dbReference type="PROSITE" id="PS51257">
    <property type="entry name" value="PROKAR_LIPOPROTEIN"/>
    <property type="match status" value="1"/>
</dbReference>
<keyword evidence="9 10" id="KW-0472">Membrane</keyword>
<dbReference type="STRING" id="1794912.AXX12_18170"/>
<keyword evidence="4" id="KW-0633">Potassium transport</keyword>
<keyword evidence="12" id="KW-1185">Reference proteome</keyword>
<evidence type="ECO:0000256" key="7">
    <source>
        <dbReference type="ARBA" id="ARBA00022989"/>
    </source>
</evidence>
<feature type="transmembrane region" description="Helical" evidence="10">
    <location>
        <begin position="348"/>
        <end position="372"/>
    </location>
</feature>
<feature type="transmembrane region" description="Helical" evidence="10">
    <location>
        <begin position="408"/>
        <end position="430"/>
    </location>
</feature>
<protein>
    <submittedName>
        <fullName evidence="11">ATP synthase subunit J</fullName>
    </submittedName>
</protein>
<dbReference type="OrthoDB" id="9810952at2"/>
<comment type="caution">
    <text evidence="11">The sequence shown here is derived from an EMBL/GenBank/DDBJ whole genome shotgun (WGS) entry which is preliminary data.</text>
</comment>
<evidence type="ECO:0000256" key="2">
    <source>
        <dbReference type="ARBA" id="ARBA00022448"/>
    </source>
</evidence>
<organism evidence="11 12">
    <name type="scientific">Anaerosporomusa subterranea</name>
    <dbReference type="NCBI Taxonomy" id="1794912"/>
    <lineage>
        <taxon>Bacteria</taxon>
        <taxon>Bacillati</taxon>
        <taxon>Bacillota</taxon>
        <taxon>Negativicutes</taxon>
        <taxon>Acetonemataceae</taxon>
        <taxon>Anaerosporomusa</taxon>
    </lineage>
</organism>
<feature type="transmembrane region" description="Helical" evidence="10">
    <location>
        <begin position="231"/>
        <end position="252"/>
    </location>
</feature>
<evidence type="ECO:0000256" key="9">
    <source>
        <dbReference type="ARBA" id="ARBA00023136"/>
    </source>
</evidence>
<dbReference type="Proteomes" id="UP000076268">
    <property type="component" value="Unassembled WGS sequence"/>
</dbReference>
<comment type="subcellular location">
    <subcellularLocation>
        <location evidence="1">Cell membrane</location>
        <topology evidence="1">Multi-pass membrane protein</topology>
    </subcellularLocation>
</comment>
<dbReference type="AlphaFoldDB" id="A0A154BUI0"/>
<evidence type="ECO:0000256" key="5">
    <source>
        <dbReference type="ARBA" id="ARBA00022692"/>
    </source>
</evidence>
<feature type="transmembrane region" description="Helical" evidence="10">
    <location>
        <begin position="131"/>
        <end position="152"/>
    </location>
</feature>
<evidence type="ECO:0000256" key="8">
    <source>
        <dbReference type="ARBA" id="ARBA00023065"/>
    </source>
</evidence>
<keyword evidence="7 10" id="KW-1133">Transmembrane helix</keyword>
<gene>
    <name evidence="11" type="ORF">AXX12_18170</name>
</gene>
<feature type="transmembrane region" description="Helical" evidence="10">
    <location>
        <begin position="195"/>
        <end position="219"/>
    </location>
</feature>
<dbReference type="PANTHER" id="PTHR32024">
    <property type="entry name" value="TRK SYSTEM POTASSIUM UPTAKE PROTEIN TRKG-RELATED"/>
    <property type="match status" value="1"/>
</dbReference>
<keyword evidence="3" id="KW-1003">Cell membrane</keyword>
<dbReference type="InterPro" id="IPR003445">
    <property type="entry name" value="Cat_transpt"/>
</dbReference>
<dbReference type="GO" id="GO:0015379">
    <property type="term" value="F:potassium:chloride symporter activity"/>
    <property type="evidence" value="ECO:0007669"/>
    <property type="project" value="InterPro"/>
</dbReference>
<dbReference type="InterPro" id="IPR004772">
    <property type="entry name" value="TrkH"/>
</dbReference>
<evidence type="ECO:0000313" key="11">
    <source>
        <dbReference type="EMBL" id="KYZ77684.1"/>
    </source>
</evidence>
<dbReference type="PANTHER" id="PTHR32024:SF1">
    <property type="entry name" value="KTR SYSTEM POTASSIUM UPTAKE PROTEIN B"/>
    <property type="match status" value="1"/>
</dbReference>
<name>A0A154BUI0_ANASB</name>
<evidence type="ECO:0000313" key="12">
    <source>
        <dbReference type="Proteomes" id="UP000076268"/>
    </source>
</evidence>
<accession>A0A154BUI0</accession>
<dbReference type="NCBIfam" id="TIGR00933">
    <property type="entry name" value="2a38"/>
    <property type="match status" value="1"/>
</dbReference>
<feature type="transmembrane region" description="Helical" evidence="10">
    <location>
        <begin position="378"/>
        <end position="396"/>
    </location>
</feature>
<keyword evidence="6" id="KW-0630">Potassium</keyword>
<evidence type="ECO:0000256" key="1">
    <source>
        <dbReference type="ARBA" id="ARBA00004651"/>
    </source>
</evidence>
<feature type="transmembrane region" description="Helical" evidence="10">
    <location>
        <begin position="80"/>
        <end position="104"/>
    </location>
</feature>
<sequence length="447" mass="48321">MLKRLISGWHVRLSPYQFIAIGFAGTILLGACLLSTSWASAKPGYTVSFLDALFTATSAVCVTGLIVVDTGTTYSLFGQLVLIGLIQVGGLGIMSITTLVALLMGKKIKLKERLIMQEALNQLSMEGVVRLTLYIIKVTLMIEFIGGTILALRWMPEFGLKGIYYGYWHAVSSFCNAGFDLFGEFRSLTGYVDDITVNLVVTTLIILGGIGFAVISDIWTHRNFSHCSIHTKVVLVTTVILLMGGTLGIFLLEYNNTLANLSWPGKLLGSYFQSVTVRTAGYNTLDIGKMEDTTLFFMVLLMFVGASPGSTGGGIKTSTAAVLVAAMAAMTRGSQDAVLFHRRIPQFLVYKSFTVVFIAALLVILMTMLLSITETLPFLNILFEVVSAFATVGITTGITTSLSDHGKVALIITMFAGRIGPITLVLALALRERKGLIQYPEGKIIIG</sequence>